<keyword evidence="16" id="KW-1185">Reference proteome</keyword>
<evidence type="ECO:0000256" key="3">
    <source>
        <dbReference type="ARBA" id="ARBA00022630"/>
    </source>
</evidence>
<dbReference type="GO" id="GO:0017150">
    <property type="term" value="F:tRNA dihydrouridine synthase activity"/>
    <property type="evidence" value="ECO:0007669"/>
    <property type="project" value="InterPro"/>
</dbReference>
<organism evidence="15 16">
    <name type="scientific">Anaerococcus tetradius</name>
    <dbReference type="NCBI Taxonomy" id="33036"/>
    <lineage>
        <taxon>Bacteria</taxon>
        <taxon>Bacillati</taxon>
        <taxon>Bacillota</taxon>
        <taxon>Tissierellia</taxon>
        <taxon>Tissierellales</taxon>
        <taxon>Peptoniphilaceae</taxon>
        <taxon>Anaerococcus</taxon>
    </lineage>
</organism>
<dbReference type="InterPro" id="IPR004652">
    <property type="entry name" value="DusB-like"/>
</dbReference>
<evidence type="ECO:0000256" key="6">
    <source>
        <dbReference type="ARBA" id="ARBA00022857"/>
    </source>
</evidence>
<dbReference type="Gene3D" id="1.10.1200.80">
    <property type="entry name" value="Putative flavin oxidoreducatase, domain 2"/>
    <property type="match status" value="1"/>
</dbReference>
<dbReference type="CDD" id="cd02801">
    <property type="entry name" value="DUS_like_FMN"/>
    <property type="match status" value="1"/>
</dbReference>
<dbReference type="PIRSF" id="PIRSF006621">
    <property type="entry name" value="Dus"/>
    <property type="match status" value="1"/>
</dbReference>
<dbReference type="AlphaFoldDB" id="A0A133KA40"/>
<dbReference type="PANTHER" id="PTHR45846">
    <property type="entry name" value="TRNA-DIHYDROURIDINE(47) SYNTHASE [NAD(P)(+)]-LIKE"/>
    <property type="match status" value="1"/>
</dbReference>
<name>A0A133KA40_9FIRM</name>
<dbReference type="InterPro" id="IPR035587">
    <property type="entry name" value="DUS-like_FMN-bd"/>
</dbReference>
<dbReference type="Pfam" id="PF01207">
    <property type="entry name" value="Dus"/>
    <property type="match status" value="1"/>
</dbReference>
<dbReference type="RefSeq" id="WP_060929885.1">
    <property type="nucleotide sequence ID" value="NZ_KQ955298.1"/>
</dbReference>
<reference evidence="16" key="1">
    <citation type="submission" date="2016-01" db="EMBL/GenBank/DDBJ databases">
        <authorList>
            <person name="Mitreva M."/>
            <person name="Pepin K.H."/>
            <person name="Mihindukulasuriya K.A."/>
            <person name="Fulton R."/>
            <person name="Fronick C."/>
            <person name="O'Laughlin M."/>
            <person name="Miner T."/>
            <person name="Herter B."/>
            <person name="Rosa B.A."/>
            <person name="Cordes M."/>
            <person name="Tomlinson C."/>
            <person name="Wollam A."/>
            <person name="Palsikar V.B."/>
            <person name="Mardis E.R."/>
            <person name="Wilson R.K."/>
        </authorList>
    </citation>
    <scope>NUCLEOTIDE SEQUENCE [LARGE SCALE GENOMIC DNA]</scope>
    <source>
        <strain evidence="16">MJR8151</strain>
    </source>
</reference>
<evidence type="ECO:0000256" key="12">
    <source>
        <dbReference type="PIRSR" id="PIRSR006621-1"/>
    </source>
</evidence>
<dbReference type="GO" id="GO:0000049">
    <property type="term" value="F:tRNA binding"/>
    <property type="evidence" value="ECO:0007669"/>
    <property type="project" value="UniProtKB-KW"/>
</dbReference>
<evidence type="ECO:0000313" key="16">
    <source>
        <dbReference type="Proteomes" id="UP000070383"/>
    </source>
</evidence>
<dbReference type="InterPro" id="IPR001269">
    <property type="entry name" value="DUS_fam"/>
</dbReference>
<evidence type="ECO:0000256" key="13">
    <source>
        <dbReference type="PIRSR" id="PIRSR006621-2"/>
    </source>
</evidence>
<dbReference type="EMBL" id="LRPM01000086">
    <property type="protein sequence ID" value="KWZ76411.1"/>
    <property type="molecule type" value="Genomic_DNA"/>
</dbReference>
<comment type="similarity">
    <text evidence="11">Belongs to the dus family.</text>
</comment>
<feature type="active site" description="Proton donor" evidence="12">
    <location>
        <position position="100"/>
    </location>
</feature>
<evidence type="ECO:0000256" key="5">
    <source>
        <dbReference type="ARBA" id="ARBA00022694"/>
    </source>
</evidence>
<evidence type="ECO:0000256" key="1">
    <source>
        <dbReference type="ARBA" id="ARBA00002790"/>
    </source>
</evidence>
<dbReference type="STRING" id="33036.HMPREF3200_01815"/>
<dbReference type="Proteomes" id="UP000070383">
    <property type="component" value="Unassembled WGS sequence"/>
</dbReference>
<feature type="binding site" evidence="13">
    <location>
        <position position="169"/>
    </location>
    <ligand>
        <name>FMN</name>
        <dbReference type="ChEBI" id="CHEBI:58210"/>
    </ligand>
</feature>
<dbReference type="InterPro" id="IPR024036">
    <property type="entry name" value="tRNA-dHydroUridine_Synthase_C"/>
</dbReference>
<keyword evidence="6" id="KW-0521">NADP</keyword>
<dbReference type="GO" id="GO:0050660">
    <property type="term" value="F:flavin adenine dinucleotide binding"/>
    <property type="evidence" value="ECO:0007669"/>
    <property type="project" value="InterPro"/>
</dbReference>
<keyword evidence="4 11" id="KW-0288">FMN</keyword>
<feature type="binding site" evidence="13">
    <location>
        <position position="68"/>
    </location>
    <ligand>
        <name>FMN</name>
        <dbReference type="ChEBI" id="CHEBI:58210"/>
    </ligand>
</feature>
<keyword evidence="3 11" id="KW-0285">Flavoprotein</keyword>
<comment type="catalytic activity">
    <reaction evidence="10">
        <text>a 5,6-dihydrouridine in tRNA + NAD(+) = a uridine in tRNA + NADH + H(+)</text>
        <dbReference type="Rhea" id="RHEA:54452"/>
        <dbReference type="Rhea" id="RHEA-COMP:13339"/>
        <dbReference type="Rhea" id="RHEA-COMP:13887"/>
        <dbReference type="ChEBI" id="CHEBI:15378"/>
        <dbReference type="ChEBI" id="CHEBI:57540"/>
        <dbReference type="ChEBI" id="CHEBI:57945"/>
        <dbReference type="ChEBI" id="CHEBI:65315"/>
        <dbReference type="ChEBI" id="CHEBI:74443"/>
    </reaction>
</comment>
<comment type="catalytic activity">
    <reaction evidence="9">
        <text>a 5,6-dihydrouridine in tRNA + NADP(+) = a uridine in tRNA + NADPH + H(+)</text>
        <dbReference type="Rhea" id="RHEA:23624"/>
        <dbReference type="Rhea" id="RHEA-COMP:13339"/>
        <dbReference type="Rhea" id="RHEA-COMP:13887"/>
        <dbReference type="ChEBI" id="CHEBI:15378"/>
        <dbReference type="ChEBI" id="CHEBI:57783"/>
        <dbReference type="ChEBI" id="CHEBI:58349"/>
        <dbReference type="ChEBI" id="CHEBI:65315"/>
        <dbReference type="ChEBI" id="CHEBI:74443"/>
    </reaction>
</comment>
<dbReference type="PANTHER" id="PTHR45846:SF1">
    <property type="entry name" value="TRNA-DIHYDROURIDINE(47) SYNTHASE [NAD(P)(+)]-LIKE"/>
    <property type="match status" value="1"/>
</dbReference>
<dbReference type="OrthoDB" id="9764501at2"/>
<dbReference type="PATRIC" id="fig|33036.3.peg.1793"/>
<dbReference type="NCBIfam" id="TIGR00737">
    <property type="entry name" value="nifR3_yhdG"/>
    <property type="match status" value="1"/>
</dbReference>
<keyword evidence="7" id="KW-0694">RNA-binding</keyword>
<dbReference type="SUPFAM" id="SSF51395">
    <property type="entry name" value="FMN-linked oxidoreductases"/>
    <property type="match status" value="1"/>
</dbReference>
<evidence type="ECO:0000256" key="11">
    <source>
        <dbReference type="PIRNR" id="PIRNR006621"/>
    </source>
</evidence>
<gene>
    <name evidence="15" type="ORF">HMPREF3200_01815</name>
</gene>
<accession>A0A133KA40</accession>
<feature type="binding site" evidence="13">
    <location>
        <begin position="14"/>
        <end position="16"/>
    </location>
    <ligand>
        <name>FMN</name>
        <dbReference type="ChEBI" id="CHEBI:58210"/>
    </ligand>
</feature>
<evidence type="ECO:0000256" key="2">
    <source>
        <dbReference type="ARBA" id="ARBA00022555"/>
    </source>
</evidence>
<dbReference type="EC" id="1.3.1.-" evidence="11"/>
<dbReference type="InterPro" id="IPR013785">
    <property type="entry name" value="Aldolase_TIM"/>
</dbReference>
<evidence type="ECO:0000256" key="7">
    <source>
        <dbReference type="ARBA" id="ARBA00022884"/>
    </source>
</evidence>
<evidence type="ECO:0000256" key="8">
    <source>
        <dbReference type="ARBA" id="ARBA00023002"/>
    </source>
</evidence>
<keyword evidence="5 11" id="KW-0819">tRNA processing</keyword>
<dbReference type="Gene3D" id="3.20.20.70">
    <property type="entry name" value="Aldolase class I"/>
    <property type="match status" value="1"/>
</dbReference>
<proteinExistence type="inferred from homology"/>
<feature type="domain" description="DUS-like FMN-binding" evidence="14">
    <location>
        <begin position="11"/>
        <end position="313"/>
    </location>
</feature>
<evidence type="ECO:0000313" key="15">
    <source>
        <dbReference type="EMBL" id="KWZ76411.1"/>
    </source>
</evidence>
<keyword evidence="8 11" id="KW-0560">Oxidoreductase</keyword>
<sequence length="326" mass="37202">MREIKISNSLILAPMAGVTDSAFRQICEENGCDKTFTEMVSVNALDFDNRATEEIMYRSKAEKNVNIQIFGKDTDIIERVVKEKINPIEEFKEISFNMGCPAPKIFKNGQGSALMADLKKVYAIGKCLVDSTNKIVNVKFRLGIDDSSKNYIEVAKALEDAGVDYVILHARTRNQQYSGKADWTAIRKLKDSLEIPVIANGDCFSVEDYKNILEVTGADGVMLARGVMGNPFLFRQIKDYIQGKEITRIGFDDILKTIKRQYELSLAYKDEKLVINQMRKHVGWYIKGLPSAATYRARVNKLKTTREIFDLLEEYRKNLEDNYDRK</sequence>
<evidence type="ECO:0000259" key="14">
    <source>
        <dbReference type="Pfam" id="PF01207"/>
    </source>
</evidence>
<evidence type="ECO:0000256" key="10">
    <source>
        <dbReference type="ARBA" id="ARBA00048802"/>
    </source>
</evidence>
<evidence type="ECO:0000256" key="9">
    <source>
        <dbReference type="ARBA" id="ARBA00048205"/>
    </source>
</evidence>
<protein>
    <recommendedName>
        <fullName evidence="11">tRNA-dihydrouridine synthase</fullName>
        <ecNumber evidence="11">1.3.1.-</ecNumber>
    </recommendedName>
</protein>
<evidence type="ECO:0000256" key="4">
    <source>
        <dbReference type="ARBA" id="ARBA00022643"/>
    </source>
</evidence>
<comment type="cofactor">
    <cofactor evidence="11 13">
        <name>FMN</name>
        <dbReference type="ChEBI" id="CHEBI:58210"/>
    </cofactor>
</comment>
<keyword evidence="2" id="KW-0820">tRNA-binding</keyword>
<comment type="function">
    <text evidence="1 11">Catalyzes the synthesis of 5,6-dihydrouridine (D), a modified base found in the D-loop of most tRNAs, via the reduction of the C5-C6 double bond in target uridines.</text>
</comment>
<feature type="binding site" evidence="13">
    <location>
        <begin position="224"/>
        <end position="225"/>
    </location>
    <ligand>
        <name>FMN</name>
        <dbReference type="ChEBI" id="CHEBI:58210"/>
    </ligand>
</feature>
<keyword evidence="13" id="KW-0547">Nucleotide-binding</keyword>
<comment type="caution">
    <text evidence="15">The sequence shown here is derived from an EMBL/GenBank/DDBJ whole genome shotgun (WGS) entry which is preliminary data.</text>
</comment>
<feature type="binding site" evidence="13">
    <location>
        <position position="139"/>
    </location>
    <ligand>
        <name>FMN</name>
        <dbReference type="ChEBI" id="CHEBI:58210"/>
    </ligand>
</feature>